<gene>
    <name evidence="4" type="ORF">FKG94_23550</name>
</gene>
<feature type="domain" description="FHA" evidence="3">
    <location>
        <begin position="8"/>
        <end position="70"/>
    </location>
</feature>
<dbReference type="EMBL" id="VHSG01000028">
    <property type="protein sequence ID" value="TQV68271.1"/>
    <property type="molecule type" value="Genomic_DNA"/>
</dbReference>
<dbReference type="Pfam" id="PF00498">
    <property type="entry name" value="FHA"/>
    <property type="match status" value="2"/>
</dbReference>
<dbReference type="SUPFAM" id="SSF49879">
    <property type="entry name" value="SMAD/FHA domain"/>
    <property type="match status" value="2"/>
</dbReference>
<proteinExistence type="predicted"/>
<dbReference type="InterPro" id="IPR008984">
    <property type="entry name" value="SMAD_FHA_dom_sf"/>
</dbReference>
<name>A0A545STJ3_9GAMM</name>
<feature type="region of interest" description="Disordered" evidence="1">
    <location>
        <begin position="208"/>
        <end position="251"/>
    </location>
</feature>
<dbReference type="Proteomes" id="UP000319732">
    <property type="component" value="Unassembled WGS sequence"/>
</dbReference>
<dbReference type="InterPro" id="IPR000253">
    <property type="entry name" value="FHA_dom"/>
</dbReference>
<dbReference type="Gene3D" id="2.60.200.20">
    <property type="match status" value="2"/>
</dbReference>
<protein>
    <submittedName>
        <fullName evidence="4">FHA domain-containing protein</fullName>
    </submittedName>
</protein>
<organism evidence="4 5">
    <name type="scientific">Exilibacterium tricleocarpae</name>
    <dbReference type="NCBI Taxonomy" id="2591008"/>
    <lineage>
        <taxon>Bacteria</taxon>
        <taxon>Pseudomonadati</taxon>
        <taxon>Pseudomonadota</taxon>
        <taxon>Gammaproteobacteria</taxon>
        <taxon>Cellvibrionales</taxon>
        <taxon>Cellvibrionaceae</taxon>
        <taxon>Exilibacterium</taxon>
    </lineage>
</organism>
<reference evidence="4 5" key="1">
    <citation type="submission" date="2019-06" db="EMBL/GenBank/DDBJ databases">
        <title>Whole genome sequence for Cellvibrionaceae sp. R142.</title>
        <authorList>
            <person name="Wang G."/>
        </authorList>
    </citation>
    <scope>NUCLEOTIDE SEQUENCE [LARGE SCALE GENOMIC DNA]</scope>
    <source>
        <strain evidence="4 5">R142</strain>
    </source>
</reference>
<evidence type="ECO:0000256" key="1">
    <source>
        <dbReference type="SAM" id="MobiDB-lite"/>
    </source>
</evidence>
<dbReference type="OrthoDB" id="9815482at2"/>
<evidence type="ECO:0000256" key="2">
    <source>
        <dbReference type="SAM" id="Phobius"/>
    </source>
</evidence>
<dbReference type="PANTHER" id="PTHR23308">
    <property type="entry name" value="NUCLEAR INHIBITOR OF PROTEIN PHOSPHATASE-1"/>
    <property type="match status" value="1"/>
</dbReference>
<keyword evidence="5" id="KW-1185">Reference proteome</keyword>
<dbReference type="AlphaFoldDB" id="A0A545STJ3"/>
<dbReference type="SMART" id="SM00240">
    <property type="entry name" value="FHA"/>
    <property type="match status" value="2"/>
</dbReference>
<accession>A0A545STJ3</accession>
<comment type="caution">
    <text evidence="4">The sequence shown here is derived from an EMBL/GenBank/DDBJ whole genome shotgun (WGS) entry which is preliminary data.</text>
</comment>
<feature type="transmembrane region" description="Helical" evidence="2">
    <location>
        <begin position="257"/>
        <end position="279"/>
    </location>
</feature>
<feature type="compositionally biased region" description="Polar residues" evidence="1">
    <location>
        <begin position="214"/>
        <end position="226"/>
    </location>
</feature>
<dbReference type="RefSeq" id="WP_142929403.1">
    <property type="nucleotide sequence ID" value="NZ_ML660106.1"/>
</dbReference>
<dbReference type="PROSITE" id="PS50006">
    <property type="entry name" value="FHA_DOMAIN"/>
    <property type="match status" value="2"/>
</dbReference>
<keyword evidence="2" id="KW-1133">Transmembrane helix</keyword>
<feature type="domain" description="FHA" evidence="3">
    <location>
        <begin position="132"/>
        <end position="181"/>
    </location>
</feature>
<evidence type="ECO:0000313" key="4">
    <source>
        <dbReference type="EMBL" id="TQV68271.1"/>
    </source>
</evidence>
<keyword evidence="2" id="KW-0812">Transmembrane</keyword>
<dbReference type="CDD" id="cd00060">
    <property type="entry name" value="FHA"/>
    <property type="match status" value="2"/>
</dbReference>
<evidence type="ECO:0000313" key="5">
    <source>
        <dbReference type="Proteomes" id="UP000319732"/>
    </source>
</evidence>
<evidence type="ECO:0000259" key="3">
    <source>
        <dbReference type="PROSITE" id="PS50006"/>
    </source>
</evidence>
<keyword evidence="2" id="KW-0472">Membrane</keyword>
<dbReference type="InterPro" id="IPR050923">
    <property type="entry name" value="Cell_Proc_Reg/RNA_Proc"/>
</dbReference>
<sequence>MLRIKLKGPNTDAVWVMEKHYGIGCDAANHLVLDDSSISPHHAKLITRDNKLYLKDNNSRAGSYVNNRRVTRKQVVPGDLIRLGEVEIEVLAPEEQPPAPAAASRVDQPTWTLVSDSSWLAGQSFRIVTSPVTIGRGSDCDITIPGTHLSRQHVEISSRGSRLHIRDLASANGTYINDNRIQEGVAGDGDRLRLDVYSFRIVGPDTDGAKTRVRTASGQPSRSSAMPKTPAAAKQWKTRSTSPGNRDEPPRRAGHQLLAWVSAGLVLLMIATLIFLFGMV</sequence>